<dbReference type="Proteomes" id="UP000317496">
    <property type="component" value="Chromosome"/>
</dbReference>
<evidence type="ECO:0000313" key="6">
    <source>
        <dbReference type="EMBL" id="QDO97264.1"/>
    </source>
</evidence>
<dbReference type="InterPro" id="IPR050723">
    <property type="entry name" value="CFA/CMAS"/>
</dbReference>
<evidence type="ECO:0000313" key="7">
    <source>
        <dbReference type="Proteomes" id="UP000317496"/>
    </source>
</evidence>
<dbReference type="GO" id="GO:0032259">
    <property type="term" value="P:methylation"/>
    <property type="evidence" value="ECO:0007669"/>
    <property type="project" value="UniProtKB-KW"/>
</dbReference>
<evidence type="ECO:0000256" key="3">
    <source>
        <dbReference type="ARBA" id="ARBA00022679"/>
    </source>
</evidence>
<dbReference type="GO" id="GO:0008168">
    <property type="term" value="F:methyltransferase activity"/>
    <property type="evidence" value="ECO:0007669"/>
    <property type="project" value="UniProtKB-KW"/>
</dbReference>
<dbReference type="KEGG" id="fer:FNB15_08275"/>
<dbReference type="PIRSF" id="PIRSF003085">
    <property type="entry name" value="CMAS"/>
    <property type="match status" value="1"/>
</dbReference>
<evidence type="ECO:0000256" key="1">
    <source>
        <dbReference type="ARBA" id="ARBA00010815"/>
    </source>
</evidence>
<keyword evidence="4" id="KW-0949">S-adenosyl-L-methionine</keyword>
<accession>A0A516H0G6</accession>
<comment type="similarity">
    <text evidence="1">Belongs to the CFA/CMAS family.</text>
</comment>
<dbReference type="AlphaFoldDB" id="A0A516H0G6"/>
<dbReference type="EMBL" id="CP041636">
    <property type="protein sequence ID" value="QDO97264.1"/>
    <property type="molecule type" value="Genomic_DNA"/>
</dbReference>
<dbReference type="PANTHER" id="PTHR43667:SF1">
    <property type="entry name" value="CYCLOPROPANE-FATTY-ACYL-PHOSPHOLIPID SYNTHASE"/>
    <property type="match status" value="1"/>
</dbReference>
<dbReference type="OrthoDB" id="9782855at2"/>
<sequence length="415" mass="47544">MLLGAVFKRLIRTGSLTVIDHRGERRHYGEPAGPETVAIRITSLSAEWRIALNPKLAVGECYMNGELVLEQGGIFDFLTLVVRNLGVHGNIPFTGIQRGWERAMRLWYQFNPEAAASRNVQHHYDLDGRLYDLFLDTDKQYSCAYFPTPDTTLEQAQLAKKRHIAAKLNLKPGMRVLEIGCGWGGLALYLAETCGVEVVGITLSHEQHAIASSRAQERGLSDRVKFEIVDYRRMLGRKFDRIVSVGMFEHVGVPHYREYFAGIHNLLTDDGVALVHSIGRSEGPGTTPAFIRKYIFPGGYIPALSEVMPVIEQSQLWVTDMEILRLHYAETLKHWRMRFMAQWDKAKALYDERFCRMWEFYLAASEITFRHWGHMVFQVQLAKKVDTLPITRDYMHDAELDLANREKPQRFAKTG</sequence>
<keyword evidence="5" id="KW-0443">Lipid metabolism</keyword>
<reference evidence="6 7" key="1">
    <citation type="submission" date="2019-07" db="EMBL/GenBank/DDBJ databases">
        <title>Genome sequencing for Ferrovibrio sp. K5.</title>
        <authorList>
            <person name="Park S.-J."/>
        </authorList>
    </citation>
    <scope>NUCLEOTIDE SEQUENCE [LARGE SCALE GENOMIC DNA]</scope>
    <source>
        <strain evidence="6 7">K5</strain>
    </source>
</reference>
<dbReference type="SUPFAM" id="SSF53335">
    <property type="entry name" value="S-adenosyl-L-methionine-dependent methyltransferases"/>
    <property type="match status" value="1"/>
</dbReference>
<dbReference type="GO" id="GO:0008610">
    <property type="term" value="P:lipid biosynthetic process"/>
    <property type="evidence" value="ECO:0007669"/>
    <property type="project" value="InterPro"/>
</dbReference>
<keyword evidence="3 6" id="KW-0808">Transferase</keyword>
<dbReference type="InterPro" id="IPR029063">
    <property type="entry name" value="SAM-dependent_MTases_sf"/>
</dbReference>
<keyword evidence="7" id="KW-1185">Reference proteome</keyword>
<dbReference type="RefSeq" id="WP_144068245.1">
    <property type="nucleotide sequence ID" value="NZ_CP041636.1"/>
</dbReference>
<evidence type="ECO:0000256" key="5">
    <source>
        <dbReference type="ARBA" id="ARBA00023098"/>
    </source>
</evidence>
<dbReference type="InterPro" id="IPR003333">
    <property type="entry name" value="CMAS"/>
</dbReference>
<proteinExistence type="inferred from homology"/>
<keyword evidence="2 6" id="KW-0489">Methyltransferase</keyword>
<gene>
    <name evidence="6" type="ORF">FNB15_08275</name>
</gene>
<evidence type="ECO:0000256" key="2">
    <source>
        <dbReference type="ARBA" id="ARBA00022603"/>
    </source>
</evidence>
<dbReference type="CDD" id="cd02440">
    <property type="entry name" value="AdoMet_MTases"/>
    <property type="match status" value="1"/>
</dbReference>
<name>A0A516H0G6_9PROT</name>
<organism evidence="6 7">
    <name type="scientific">Ferrovibrio terrae</name>
    <dbReference type="NCBI Taxonomy" id="2594003"/>
    <lineage>
        <taxon>Bacteria</taxon>
        <taxon>Pseudomonadati</taxon>
        <taxon>Pseudomonadota</taxon>
        <taxon>Alphaproteobacteria</taxon>
        <taxon>Rhodospirillales</taxon>
        <taxon>Rhodospirillaceae</taxon>
        <taxon>Ferrovibrio</taxon>
    </lineage>
</organism>
<dbReference type="Pfam" id="PF02353">
    <property type="entry name" value="CMAS"/>
    <property type="match status" value="1"/>
</dbReference>
<protein>
    <submittedName>
        <fullName evidence="6">Class I SAM-dependent methyltransferase</fullName>
    </submittedName>
</protein>
<dbReference type="Gene3D" id="3.40.50.150">
    <property type="entry name" value="Vaccinia Virus protein VP39"/>
    <property type="match status" value="1"/>
</dbReference>
<dbReference type="PANTHER" id="PTHR43667">
    <property type="entry name" value="CYCLOPROPANE-FATTY-ACYL-PHOSPHOLIPID SYNTHASE"/>
    <property type="match status" value="1"/>
</dbReference>
<evidence type="ECO:0000256" key="4">
    <source>
        <dbReference type="ARBA" id="ARBA00022691"/>
    </source>
</evidence>